<dbReference type="WBParaSite" id="JU765_v2.g9912.t1">
    <property type="protein sequence ID" value="JU765_v2.g9912.t1"/>
    <property type="gene ID" value="JU765_v2.g9912"/>
</dbReference>
<accession>A0AC34RTC7</accession>
<protein>
    <submittedName>
        <fullName evidence="2">Uncharacterized protein</fullName>
    </submittedName>
</protein>
<evidence type="ECO:0000313" key="2">
    <source>
        <dbReference type="WBParaSite" id="JU765_v2.g9912.t1"/>
    </source>
</evidence>
<evidence type="ECO:0000313" key="1">
    <source>
        <dbReference type="Proteomes" id="UP000887576"/>
    </source>
</evidence>
<organism evidence="1 2">
    <name type="scientific">Panagrolaimus sp. JU765</name>
    <dbReference type="NCBI Taxonomy" id="591449"/>
    <lineage>
        <taxon>Eukaryota</taxon>
        <taxon>Metazoa</taxon>
        <taxon>Ecdysozoa</taxon>
        <taxon>Nematoda</taxon>
        <taxon>Chromadorea</taxon>
        <taxon>Rhabditida</taxon>
        <taxon>Tylenchina</taxon>
        <taxon>Panagrolaimomorpha</taxon>
        <taxon>Panagrolaimoidea</taxon>
        <taxon>Panagrolaimidae</taxon>
        <taxon>Panagrolaimus</taxon>
    </lineage>
</organism>
<proteinExistence type="predicted"/>
<dbReference type="Proteomes" id="UP000887576">
    <property type="component" value="Unplaced"/>
</dbReference>
<reference evidence="2" key="1">
    <citation type="submission" date="2022-11" db="UniProtKB">
        <authorList>
            <consortium name="WormBaseParasite"/>
        </authorList>
    </citation>
    <scope>IDENTIFICATION</scope>
</reference>
<name>A0AC34RTC7_9BILA</name>
<sequence length="113" mass="12131">MKLVLLCLTVCAVALAADYPIYDGSQGYRSVGKAPDVLACAIENKAELMKIAKAIIDLANAPGADKCKVLADHLVDFKPIVIEKCKFTEAEFNTVAVPFIYLQVSNLGLSCKP</sequence>